<feature type="compositionally biased region" description="Basic and acidic residues" evidence="1">
    <location>
        <begin position="184"/>
        <end position="195"/>
    </location>
</feature>
<name>A0A2Z7CU20_9LAMI</name>
<evidence type="ECO:0000256" key="1">
    <source>
        <dbReference type="SAM" id="MobiDB-lite"/>
    </source>
</evidence>
<dbReference type="Proteomes" id="UP000250235">
    <property type="component" value="Unassembled WGS sequence"/>
</dbReference>
<protein>
    <submittedName>
        <fullName evidence="2">Uncharacterized protein</fullName>
    </submittedName>
</protein>
<reference evidence="2 3" key="1">
    <citation type="journal article" date="2015" name="Proc. Natl. Acad. Sci. U.S.A.">
        <title>The resurrection genome of Boea hygrometrica: A blueprint for survival of dehydration.</title>
        <authorList>
            <person name="Xiao L."/>
            <person name="Yang G."/>
            <person name="Zhang L."/>
            <person name="Yang X."/>
            <person name="Zhao S."/>
            <person name="Ji Z."/>
            <person name="Zhou Q."/>
            <person name="Hu M."/>
            <person name="Wang Y."/>
            <person name="Chen M."/>
            <person name="Xu Y."/>
            <person name="Jin H."/>
            <person name="Xiao X."/>
            <person name="Hu G."/>
            <person name="Bao F."/>
            <person name="Hu Y."/>
            <person name="Wan P."/>
            <person name="Li L."/>
            <person name="Deng X."/>
            <person name="Kuang T."/>
            <person name="Xiang C."/>
            <person name="Zhu J.K."/>
            <person name="Oliver M.J."/>
            <person name="He Y."/>
        </authorList>
    </citation>
    <scope>NUCLEOTIDE SEQUENCE [LARGE SCALE GENOMIC DNA]</scope>
    <source>
        <strain evidence="3">cv. XS01</strain>
    </source>
</reference>
<feature type="compositionally biased region" description="Polar residues" evidence="1">
    <location>
        <begin position="213"/>
        <end position="222"/>
    </location>
</feature>
<evidence type="ECO:0000313" key="2">
    <source>
        <dbReference type="EMBL" id="KZV49477.1"/>
    </source>
</evidence>
<accession>A0A2Z7CU20</accession>
<organism evidence="2 3">
    <name type="scientific">Dorcoceras hygrometricum</name>
    <dbReference type="NCBI Taxonomy" id="472368"/>
    <lineage>
        <taxon>Eukaryota</taxon>
        <taxon>Viridiplantae</taxon>
        <taxon>Streptophyta</taxon>
        <taxon>Embryophyta</taxon>
        <taxon>Tracheophyta</taxon>
        <taxon>Spermatophyta</taxon>
        <taxon>Magnoliopsida</taxon>
        <taxon>eudicotyledons</taxon>
        <taxon>Gunneridae</taxon>
        <taxon>Pentapetalae</taxon>
        <taxon>asterids</taxon>
        <taxon>lamiids</taxon>
        <taxon>Lamiales</taxon>
        <taxon>Gesneriaceae</taxon>
        <taxon>Didymocarpoideae</taxon>
        <taxon>Trichosporeae</taxon>
        <taxon>Loxocarpinae</taxon>
        <taxon>Dorcoceras</taxon>
    </lineage>
</organism>
<sequence length="222" mass="25671">MLLSSDVTSGPEDQAACSLCRGSQRAREDYRGGTQYYPLNLMLHGKITPLRLRPFHVPLGSKNIEDRGDNLAQDNHQSEHDIHREKCPQRIARQLFRPLPNYLTFPKLFDLSRAGLTIPSRSNHPKLVYLPELVHCDEPVYYSKLVCCPKLDYRVKLVYYVKPIYRPSWFNVLSCLEHNNDDRSSLEQNIDERSNLEQNSDEQSSLEQDRDQPSSLEQNEAA</sequence>
<proteinExistence type="predicted"/>
<feature type="compositionally biased region" description="Polar residues" evidence="1">
    <location>
        <begin position="196"/>
        <end position="206"/>
    </location>
</feature>
<feature type="region of interest" description="Disordered" evidence="1">
    <location>
        <begin position="184"/>
        <end position="222"/>
    </location>
</feature>
<keyword evidence="3" id="KW-1185">Reference proteome</keyword>
<evidence type="ECO:0000313" key="3">
    <source>
        <dbReference type="Proteomes" id="UP000250235"/>
    </source>
</evidence>
<gene>
    <name evidence="2" type="ORF">F511_36871</name>
</gene>
<dbReference type="AlphaFoldDB" id="A0A2Z7CU20"/>
<dbReference type="EMBL" id="KQ993036">
    <property type="protein sequence ID" value="KZV49477.1"/>
    <property type="molecule type" value="Genomic_DNA"/>
</dbReference>